<sequence length="69" mass="8092">MSRKTFPTLQKFTVTFNLTNLSLHEQDFMLKAQWSFFATIHGKTEYDGIGRTVEQLARKESLQRPLDSR</sequence>
<protein>
    <submittedName>
        <fullName evidence="1">Uncharacterized protein</fullName>
    </submittedName>
</protein>
<name>A0ABQ9G299_9NEOP</name>
<dbReference type="PANTHER" id="PTHR46601:SF1">
    <property type="entry name" value="ADF-H DOMAIN-CONTAINING PROTEIN"/>
    <property type="match status" value="1"/>
</dbReference>
<gene>
    <name evidence="1" type="ORF">PR048_032460</name>
</gene>
<proteinExistence type="predicted"/>
<organism evidence="1 2">
    <name type="scientific">Dryococelus australis</name>
    <dbReference type="NCBI Taxonomy" id="614101"/>
    <lineage>
        <taxon>Eukaryota</taxon>
        <taxon>Metazoa</taxon>
        <taxon>Ecdysozoa</taxon>
        <taxon>Arthropoda</taxon>
        <taxon>Hexapoda</taxon>
        <taxon>Insecta</taxon>
        <taxon>Pterygota</taxon>
        <taxon>Neoptera</taxon>
        <taxon>Polyneoptera</taxon>
        <taxon>Phasmatodea</taxon>
        <taxon>Verophasmatodea</taxon>
        <taxon>Anareolatae</taxon>
        <taxon>Phasmatidae</taxon>
        <taxon>Eurycanthinae</taxon>
        <taxon>Dryococelus</taxon>
    </lineage>
</organism>
<evidence type="ECO:0000313" key="1">
    <source>
        <dbReference type="EMBL" id="KAJ8866600.1"/>
    </source>
</evidence>
<accession>A0ABQ9G299</accession>
<dbReference type="Proteomes" id="UP001159363">
    <property type="component" value="Chromosome 15"/>
</dbReference>
<keyword evidence="2" id="KW-1185">Reference proteome</keyword>
<evidence type="ECO:0000313" key="2">
    <source>
        <dbReference type="Proteomes" id="UP001159363"/>
    </source>
</evidence>
<comment type="caution">
    <text evidence="1">The sequence shown here is derived from an EMBL/GenBank/DDBJ whole genome shotgun (WGS) entry which is preliminary data.</text>
</comment>
<dbReference type="EMBL" id="JARBHB010000016">
    <property type="protein sequence ID" value="KAJ8866600.1"/>
    <property type="molecule type" value="Genomic_DNA"/>
</dbReference>
<dbReference type="PANTHER" id="PTHR46601">
    <property type="entry name" value="ULP_PROTEASE DOMAIN-CONTAINING PROTEIN"/>
    <property type="match status" value="1"/>
</dbReference>
<reference evidence="1 2" key="1">
    <citation type="submission" date="2023-02" db="EMBL/GenBank/DDBJ databases">
        <title>LHISI_Scaffold_Assembly.</title>
        <authorList>
            <person name="Stuart O.P."/>
            <person name="Cleave R."/>
            <person name="Magrath M.J.L."/>
            <person name="Mikheyev A.S."/>
        </authorList>
    </citation>
    <scope>NUCLEOTIDE SEQUENCE [LARGE SCALE GENOMIC DNA]</scope>
    <source>
        <strain evidence="1">Daus_M_001</strain>
        <tissue evidence="1">Leg muscle</tissue>
    </source>
</reference>